<keyword evidence="5" id="KW-0028">Amino-acid biosynthesis</keyword>
<evidence type="ECO:0000313" key="10">
    <source>
        <dbReference type="EMBL" id="SNR81260.1"/>
    </source>
</evidence>
<dbReference type="InterPro" id="IPR006151">
    <property type="entry name" value="Shikm_DH/Glu-tRNA_Rdtase"/>
</dbReference>
<dbReference type="InterPro" id="IPR046346">
    <property type="entry name" value="Aminoacid_DH-like_N_sf"/>
</dbReference>
<organism evidence="10 11">
    <name type="scientific">Puniceibacterium sediminis</name>
    <dbReference type="NCBI Taxonomy" id="1608407"/>
    <lineage>
        <taxon>Bacteria</taxon>
        <taxon>Pseudomonadati</taxon>
        <taxon>Pseudomonadota</taxon>
        <taxon>Alphaproteobacteria</taxon>
        <taxon>Rhodobacterales</taxon>
        <taxon>Paracoccaceae</taxon>
        <taxon>Puniceibacterium</taxon>
    </lineage>
</organism>
<dbReference type="PANTHER" id="PTHR21089:SF1">
    <property type="entry name" value="BIFUNCTIONAL 3-DEHYDROQUINATE DEHYDRATASE_SHIKIMATE DEHYDROGENASE, CHLOROPLASTIC"/>
    <property type="match status" value="1"/>
</dbReference>
<protein>
    <recommendedName>
        <fullName evidence="2">shikimate dehydrogenase (NADP(+))</fullName>
        <ecNumber evidence="2">1.1.1.25</ecNumber>
    </recommendedName>
</protein>
<dbReference type="AlphaFoldDB" id="A0A238ZDA3"/>
<evidence type="ECO:0000259" key="9">
    <source>
        <dbReference type="Pfam" id="PF18317"/>
    </source>
</evidence>
<dbReference type="InterPro" id="IPR036291">
    <property type="entry name" value="NAD(P)-bd_dom_sf"/>
</dbReference>
<dbReference type="GO" id="GO:0004764">
    <property type="term" value="F:shikimate 3-dehydrogenase (NADP+) activity"/>
    <property type="evidence" value="ECO:0007669"/>
    <property type="project" value="UniProtKB-EC"/>
</dbReference>
<dbReference type="Pfam" id="PF08501">
    <property type="entry name" value="Shikimate_dh_N"/>
    <property type="match status" value="1"/>
</dbReference>
<evidence type="ECO:0000256" key="2">
    <source>
        <dbReference type="ARBA" id="ARBA00012962"/>
    </source>
</evidence>
<dbReference type="SUPFAM" id="SSF53223">
    <property type="entry name" value="Aminoacid dehydrogenase-like, N-terminal domain"/>
    <property type="match status" value="1"/>
</dbReference>
<dbReference type="Proteomes" id="UP000198417">
    <property type="component" value="Unassembled WGS sequence"/>
</dbReference>
<dbReference type="PANTHER" id="PTHR21089">
    <property type="entry name" value="SHIKIMATE DEHYDROGENASE"/>
    <property type="match status" value="1"/>
</dbReference>
<dbReference type="EMBL" id="FZNN01000029">
    <property type="protein sequence ID" value="SNR81260.1"/>
    <property type="molecule type" value="Genomic_DNA"/>
</dbReference>
<dbReference type="Pfam" id="PF18317">
    <property type="entry name" value="SDH_C"/>
    <property type="match status" value="1"/>
</dbReference>
<comment type="catalytic activity">
    <reaction evidence="6">
        <text>shikimate + NADP(+) = 3-dehydroshikimate + NADPH + H(+)</text>
        <dbReference type="Rhea" id="RHEA:17737"/>
        <dbReference type="ChEBI" id="CHEBI:15378"/>
        <dbReference type="ChEBI" id="CHEBI:16630"/>
        <dbReference type="ChEBI" id="CHEBI:36208"/>
        <dbReference type="ChEBI" id="CHEBI:57783"/>
        <dbReference type="ChEBI" id="CHEBI:58349"/>
        <dbReference type="EC" id="1.1.1.25"/>
    </reaction>
</comment>
<dbReference type="GO" id="GO:0019632">
    <property type="term" value="P:shikimate metabolic process"/>
    <property type="evidence" value="ECO:0007669"/>
    <property type="project" value="TreeGrafter"/>
</dbReference>
<dbReference type="NCBIfam" id="NF009201">
    <property type="entry name" value="PRK12549.1"/>
    <property type="match status" value="1"/>
</dbReference>
<dbReference type="Gene3D" id="3.40.50.10860">
    <property type="entry name" value="Leucine Dehydrogenase, chain A, domain 1"/>
    <property type="match status" value="1"/>
</dbReference>
<dbReference type="CDD" id="cd01065">
    <property type="entry name" value="NAD_bind_Shikimate_DH"/>
    <property type="match status" value="1"/>
</dbReference>
<reference evidence="10 11" key="1">
    <citation type="submission" date="2017-06" db="EMBL/GenBank/DDBJ databases">
        <authorList>
            <person name="Kim H.J."/>
            <person name="Triplett B.A."/>
        </authorList>
    </citation>
    <scope>NUCLEOTIDE SEQUENCE [LARGE SCALE GENOMIC DNA]</scope>
    <source>
        <strain evidence="10 11">DSM 29052</strain>
    </source>
</reference>
<evidence type="ECO:0000256" key="3">
    <source>
        <dbReference type="ARBA" id="ARBA00022857"/>
    </source>
</evidence>
<dbReference type="GO" id="GO:0009073">
    <property type="term" value="P:aromatic amino acid family biosynthetic process"/>
    <property type="evidence" value="ECO:0007669"/>
    <property type="project" value="UniProtKB-KW"/>
</dbReference>
<evidence type="ECO:0000256" key="1">
    <source>
        <dbReference type="ARBA" id="ARBA00004871"/>
    </source>
</evidence>
<accession>A0A238ZDA3</accession>
<feature type="domain" description="Shikimate dehydrogenase substrate binding N-terminal" evidence="8">
    <location>
        <begin position="5"/>
        <end position="72"/>
    </location>
</feature>
<evidence type="ECO:0000259" key="8">
    <source>
        <dbReference type="Pfam" id="PF08501"/>
    </source>
</evidence>
<keyword evidence="11" id="KW-1185">Reference proteome</keyword>
<sequence>MAEGAAQGVPFEYRLIDADTAATTPDIPEVLSRLEDAGFDGINVTFPFKQAVMPYLSSLSDGAQSVGAVNTVLFRDGARRGDNTDLWGFRESMRRGLPSVRRDTVLLLGAGGAGGAVAQALIDEGAGRVLVQDTDRAKAENLVERLGAGRGVVVTDLAAAAASADGVVNATPVGMDKLPGLPLPEALIERRHWIADIVYFPLETALLALARRRGCAVLPGSGMALYQAVRAFELFTGRRPDPERMWSAFTAVG</sequence>
<gene>
    <name evidence="10" type="ORF">SAMN06265370_12917</name>
</gene>
<dbReference type="GO" id="GO:0009423">
    <property type="term" value="P:chorismate biosynthetic process"/>
    <property type="evidence" value="ECO:0007669"/>
    <property type="project" value="UniProtKB-UniPathway"/>
</dbReference>
<dbReference type="InterPro" id="IPR013708">
    <property type="entry name" value="Shikimate_DH-bd_N"/>
</dbReference>
<dbReference type="InterPro" id="IPR022893">
    <property type="entry name" value="Shikimate_DH_fam"/>
</dbReference>
<evidence type="ECO:0000256" key="4">
    <source>
        <dbReference type="ARBA" id="ARBA00023002"/>
    </source>
</evidence>
<dbReference type="InterPro" id="IPR041121">
    <property type="entry name" value="SDH_C"/>
</dbReference>
<dbReference type="GO" id="GO:0005829">
    <property type="term" value="C:cytosol"/>
    <property type="evidence" value="ECO:0007669"/>
    <property type="project" value="TreeGrafter"/>
</dbReference>
<dbReference type="Gene3D" id="3.40.50.720">
    <property type="entry name" value="NAD(P)-binding Rossmann-like Domain"/>
    <property type="match status" value="1"/>
</dbReference>
<dbReference type="SUPFAM" id="SSF51735">
    <property type="entry name" value="NAD(P)-binding Rossmann-fold domains"/>
    <property type="match status" value="1"/>
</dbReference>
<dbReference type="UniPathway" id="UPA00053">
    <property type="reaction ID" value="UER00087"/>
</dbReference>
<feature type="domain" description="Quinate/shikimate 5-dehydrogenase/glutamyl-tRNA reductase" evidence="7">
    <location>
        <begin position="96"/>
        <end position="171"/>
    </location>
</feature>
<evidence type="ECO:0000256" key="6">
    <source>
        <dbReference type="ARBA" id="ARBA00049442"/>
    </source>
</evidence>
<evidence type="ECO:0000259" key="7">
    <source>
        <dbReference type="Pfam" id="PF01488"/>
    </source>
</evidence>
<dbReference type="EC" id="1.1.1.25" evidence="2"/>
<evidence type="ECO:0000313" key="11">
    <source>
        <dbReference type="Proteomes" id="UP000198417"/>
    </source>
</evidence>
<comment type="pathway">
    <text evidence="1">Metabolic intermediate biosynthesis; chorismate biosynthesis; chorismate from D-erythrose 4-phosphate and phosphoenolpyruvate: step 4/7.</text>
</comment>
<keyword evidence="3" id="KW-0521">NADP</keyword>
<proteinExistence type="predicted"/>
<evidence type="ECO:0000256" key="5">
    <source>
        <dbReference type="ARBA" id="ARBA00023141"/>
    </source>
</evidence>
<keyword evidence="5" id="KW-0057">Aromatic amino acid biosynthesis</keyword>
<dbReference type="Pfam" id="PF01488">
    <property type="entry name" value="Shikimate_DH"/>
    <property type="match status" value="1"/>
</dbReference>
<name>A0A238ZDA3_9RHOB</name>
<feature type="domain" description="SDH C-terminal" evidence="9">
    <location>
        <begin position="220"/>
        <end position="248"/>
    </location>
</feature>
<keyword evidence="4" id="KW-0560">Oxidoreductase</keyword>
<dbReference type="GO" id="GO:0050661">
    <property type="term" value="F:NADP binding"/>
    <property type="evidence" value="ECO:0007669"/>
    <property type="project" value="TreeGrafter"/>
</dbReference>